<organism evidence="1 2">
    <name type="scientific">Elizabethkingia meningoseptica</name>
    <name type="common">Chryseobacterium meningosepticum</name>
    <dbReference type="NCBI Taxonomy" id="238"/>
    <lineage>
        <taxon>Bacteria</taxon>
        <taxon>Pseudomonadati</taxon>
        <taxon>Bacteroidota</taxon>
        <taxon>Flavobacteriia</taxon>
        <taxon>Flavobacteriales</taxon>
        <taxon>Weeksellaceae</taxon>
        <taxon>Elizabethkingia</taxon>
    </lineage>
</organism>
<dbReference type="eggNOG" id="ENOG5033R70">
    <property type="taxonomic scope" value="Bacteria"/>
</dbReference>
<reference evidence="1 2" key="1">
    <citation type="submission" date="2016-11" db="EMBL/GenBank/DDBJ databases">
        <title>Genome sequence and comparative genomic analysis of clinical strain Elizabethkingia meningoseptica 61421 PRCM.</title>
        <authorList>
            <person name="Wang M."/>
            <person name="Hu S."/>
            <person name="Cao L."/>
            <person name="Jiang T."/>
            <person name="Zhou Y."/>
            <person name="Ming D."/>
        </authorList>
    </citation>
    <scope>NUCLEOTIDE SEQUENCE [LARGE SCALE GENOMIC DNA]</scope>
    <source>
        <strain evidence="1 2">61421 PRCM</strain>
    </source>
</reference>
<dbReference type="NCBIfam" id="TIGR01200">
    <property type="entry name" value="GLPGLI"/>
    <property type="match status" value="1"/>
</dbReference>
<accession>A0A1T3F509</accession>
<proteinExistence type="predicted"/>
<protein>
    <recommendedName>
        <fullName evidence="3">GLPGLI family protein</fullName>
    </recommendedName>
</protein>
<dbReference type="AlphaFoldDB" id="A0A1T3F509"/>
<keyword evidence="2" id="KW-1185">Reference proteome</keyword>
<dbReference type="InterPro" id="IPR005901">
    <property type="entry name" value="GLPGLI"/>
</dbReference>
<evidence type="ECO:0000313" key="1">
    <source>
        <dbReference type="EMBL" id="OOH98209.1"/>
    </source>
</evidence>
<evidence type="ECO:0008006" key="3">
    <source>
        <dbReference type="Google" id="ProtNLM"/>
    </source>
</evidence>
<name>A0A1T3F509_ELIME</name>
<comment type="caution">
    <text evidence="1">The sequence shown here is derived from an EMBL/GenBank/DDBJ whole genome shotgun (WGS) entry which is preliminary data.</text>
</comment>
<evidence type="ECO:0000313" key="2">
    <source>
        <dbReference type="Proteomes" id="UP000188947"/>
    </source>
</evidence>
<sequence length="236" mass="27781">MVLDITPKEVKFYGEDLLVTDSINKKMGSQNKYFDMSGQIVKRKVNSFENENFISIKFNYYTYKTTDKISWNISGETKKVQGYTLQKATTKFGGRNWTAWFNKDIPFNEGPFKFRNLPGLIFELQDDHQNFIYTLVKNKNLPGIYSTNDFLETFFGSKAVPITEQQKQKLLLEYYNDPFAFERNNFSKNNADWKININGKEIRSIDELNTQTKNMQELIKKYNNPVELDKAMHYPD</sequence>
<dbReference type="Proteomes" id="UP000188947">
    <property type="component" value="Unassembled WGS sequence"/>
</dbReference>
<dbReference type="Pfam" id="PF09697">
    <property type="entry name" value="Porph_ging"/>
    <property type="match status" value="1"/>
</dbReference>
<dbReference type="STRING" id="238.BBD35_01480"/>
<gene>
    <name evidence="1" type="ORF">BMF97_02635</name>
</gene>
<dbReference type="EMBL" id="MPOG01000001">
    <property type="protein sequence ID" value="OOH98209.1"/>
    <property type="molecule type" value="Genomic_DNA"/>
</dbReference>